<evidence type="ECO:0000313" key="4">
    <source>
        <dbReference type="Proteomes" id="UP000028123"/>
    </source>
</evidence>
<dbReference type="Gene3D" id="2.60.120.260">
    <property type="entry name" value="Galactose-binding domain-like"/>
    <property type="match status" value="1"/>
</dbReference>
<sequence length="347" mass="37763">MEIEKKGEISLKKLAGLFLFFILSMFAASSAFAATVGSPLTKPEEGWQRFDDTAPQIVYSNYTNPRASQVGNYNGTISYSVDPKAEIEFRFTGSKIRIITQMYVGRDPLDKITIDGDSYTYTGSSNNLIYQALVFEKTGLSNGVHTVKISRVAPTTGYLTLDAVDIDASGQLLSMILEPEQLQAKPENAKVTLTWSGVPNAKGYNVKRSTTPGGPYTTVAGNVYGTSYNDTTVTNGTTYYYVVTALHAAGESGNSNEASATPQAQESNRAILVVTLDNGLEKEFDLSLSEVQAFISWYEGKAAGTGSASYAIDKHDNNKGPFKSRKDYVIFDKILTYEVSEYTPASK</sequence>
<dbReference type="InterPro" id="IPR036116">
    <property type="entry name" value="FN3_sf"/>
</dbReference>
<protein>
    <recommendedName>
        <fullName evidence="2">Fibronectin type-III domain-containing protein</fullName>
    </recommendedName>
</protein>
<feature type="domain" description="Fibronectin type-III" evidence="2">
    <location>
        <begin position="178"/>
        <end position="267"/>
    </location>
</feature>
<evidence type="ECO:0000313" key="3">
    <source>
        <dbReference type="EMBL" id="KEQ26929.1"/>
    </source>
</evidence>
<dbReference type="eggNOG" id="COG5492">
    <property type="taxonomic scope" value="Bacteria"/>
</dbReference>
<evidence type="ECO:0000256" key="1">
    <source>
        <dbReference type="SAM" id="SignalP"/>
    </source>
</evidence>
<comment type="caution">
    <text evidence="3">The sequence shown here is derived from an EMBL/GenBank/DDBJ whole genome shotgun (WGS) entry which is preliminary data.</text>
</comment>
<name>A0A081P8A6_9BACL</name>
<dbReference type="SUPFAM" id="SSF49265">
    <property type="entry name" value="Fibronectin type III"/>
    <property type="match status" value="1"/>
</dbReference>
<keyword evidence="4" id="KW-1185">Reference proteome</keyword>
<feature type="chain" id="PRO_5001761438" description="Fibronectin type-III domain-containing protein" evidence="1">
    <location>
        <begin position="34"/>
        <end position="347"/>
    </location>
</feature>
<feature type="signal peptide" evidence="1">
    <location>
        <begin position="1"/>
        <end position="33"/>
    </location>
</feature>
<keyword evidence="1" id="KW-0732">Signal</keyword>
<dbReference type="CDD" id="cd00063">
    <property type="entry name" value="FN3"/>
    <property type="match status" value="1"/>
</dbReference>
<dbReference type="AlphaFoldDB" id="A0A081P8A6"/>
<proteinExistence type="predicted"/>
<gene>
    <name evidence="3" type="ORF">ET33_29805</name>
</gene>
<dbReference type="InterPro" id="IPR013783">
    <property type="entry name" value="Ig-like_fold"/>
</dbReference>
<dbReference type="Proteomes" id="UP000028123">
    <property type="component" value="Unassembled WGS sequence"/>
</dbReference>
<dbReference type="InterPro" id="IPR003961">
    <property type="entry name" value="FN3_dom"/>
</dbReference>
<reference evidence="3 4" key="1">
    <citation type="submission" date="2014-06" db="EMBL/GenBank/DDBJ databases">
        <title>Draft genome sequence of Paenibacillus sp. MSt1.</title>
        <authorList>
            <person name="Aw Y.K."/>
            <person name="Ong K.S."/>
            <person name="Gan H.M."/>
            <person name="Lee S.M."/>
        </authorList>
    </citation>
    <scope>NUCLEOTIDE SEQUENCE [LARGE SCALE GENOMIC DNA]</scope>
    <source>
        <strain evidence="3 4">MSt1</strain>
    </source>
</reference>
<dbReference type="EMBL" id="JNVM01000005">
    <property type="protein sequence ID" value="KEQ26929.1"/>
    <property type="molecule type" value="Genomic_DNA"/>
</dbReference>
<dbReference type="Gene3D" id="2.60.40.10">
    <property type="entry name" value="Immunoglobulins"/>
    <property type="match status" value="1"/>
</dbReference>
<organism evidence="3 4">
    <name type="scientific">Paenibacillus tyrfis</name>
    <dbReference type="NCBI Taxonomy" id="1501230"/>
    <lineage>
        <taxon>Bacteria</taxon>
        <taxon>Bacillati</taxon>
        <taxon>Bacillota</taxon>
        <taxon>Bacilli</taxon>
        <taxon>Bacillales</taxon>
        <taxon>Paenibacillaceae</taxon>
        <taxon>Paenibacillus</taxon>
    </lineage>
</organism>
<accession>A0A081P8A6</accession>
<evidence type="ECO:0000259" key="2">
    <source>
        <dbReference type="PROSITE" id="PS50853"/>
    </source>
</evidence>
<dbReference type="PROSITE" id="PS50853">
    <property type="entry name" value="FN3"/>
    <property type="match status" value="1"/>
</dbReference>